<dbReference type="AlphaFoldDB" id="A0A3N4I2C1"/>
<sequence length="123" mass="13970">MASQTLNIITTSLLTALCSLILFILYRRAIRPIIKKYHSVPLRTFREYRDRINGGYRDVPQSEEEEVGGSARRISRDLEEGFRDDSDEEEDAAGFGETLRDRIHGSPEERRGSPDGVGLGIRM</sequence>
<accession>A0A3N4I2C1</accession>
<keyword evidence="2" id="KW-0812">Transmembrane</keyword>
<proteinExistence type="predicted"/>
<organism evidence="3 4">
    <name type="scientific">Ascobolus immersus RN42</name>
    <dbReference type="NCBI Taxonomy" id="1160509"/>
    <lineage>
        <taxon>Eukaryota</taxon>
        <taxon>Fungi</taxon>
        <taxon>Dikarya</taxon>
        <taxon>Ascomycota</taxon>
        <taxon>Pezizomycotina</taxon>
        <taxon>Pezizomycetes</taxon>
        <taxon>Pezizales</taxon>
        <taxon>Ascobolaceae</taxon>
        <taxon>Ascobolus</taxon>
    </lineage>
</organism>
<feature type="transmembrane region" description="Helical" evidence="2">
    <location>
        <begin position="6"/>
        <end position="26"/>
    </location>
</feature>
<evidence type="ECO:0000256" key="1">
    <source>
        <dbReference type="SAM" id="MobiDB-lite"/>
    </source>
</evidence>
<gene>
    <name evidence="3" type="ORF">BJ508DRAFT_378376</name>
</gene>
<feature type="compositionally biased region" description="Basic and acidic residues" evidence="1">
    <location>
        <begin position="74"/>
        <end position="84"/>
    </location>
</feature>
<reference evidence="3 4" key="1">
    <citation type="journal article" date="2018" name="Nat. Ecol. Evol.">
        <title>Pezizomycetes genomes reveal the molecular basis of ectomycorrhizal truffle lifestyle.</title>
        <authorList>
            <person name="Murat C."/>
            <person name="Payen T."/>
            <person name="Noel B."/>
            <person name="Kuo A."/>
            <person name="Morin E."/>
            <person name="Chen J."/>
            <person name="Kohler A."/>
            <person name="Krizsan K."/>
            <person name="Balestrini R."/>
            <person name="Da Silva C."/>
            <person name="Montanini B."/>
            <person name="Hainaut M."/>
            <person name="Levati E."/>
            <person name="Barry K.W."/>
            <person name="Belfiori B."/>
            <person name="Cichocki N."/>
            <person name="Clum A."/>
            <person name="Dockter R.B."/>
            <person name="Fauchery L."/>
            <person name="Guy J."/>
            <person name="Iotti M."/>
            <person name="Le Tacon F."/>
            <person name="Lindquist E.A."/>
            <person name="Lipzen A."/>
            <person name="Malagnac F."/>
            <person name="Mello A."/>
            <person name="Molinier V."/>
            <person name="Miyauchi S."/>
            <person name="Poulain J."/>
            <person name="Riccioni C."/>
            <person name="Rubini A."/>
            <person name="Sitrit Y."/>
            <person name="Splivallo R."/>
            <person name="Traeger S."/>
            <person name="Wang M."/>
            <person name="Zifcakova L."/>
            <person name="Wipf D."/>
            <person name="Zambonelli A."/>
            <person name="Paolocci F."/>
            <person name="Nowrousian M."/>
            <person name="Ottonello S."/>
            <person name="Baldrian P."/>
            <person name="Spatafora J.W."/>
            <person name="Henrissat B."/>
            <person name="Nagy L.G."/>
            <person name="Aury J.M."/>
            <person name="Wincker P."/>
            <person name="Grigoriev I.V."/>
            <person name="Bonfante P."/>
            <person name="Martin F.M."/>
        </authorList>
    </citation>
    <scope>NUCLEOTIDE SEQUENCE [LARGE SCALE GENOMIC DNA]</scope>
    <source>
        <strain evidence="3 4">RN42</strain>
    </source>
</reference>
<dbReference type="Proteomes" id="UP000275078">
    <property type="component" value="Unassembled WGS sequence"/>
</dbReference>
<feature type="compositionally biased region" description="Basic and acidic residues" evidence="1">
    <location>
        <begin position="98"/>
        <end position="113"/>
    </location>
</feature>
<evidence type="ECO:0000313" key="3">
    <source>
        <dbReference type="EMBL" id="RPA78250.1"/>
    </source>
</evidence>
<evidence type="ECO:0000313" key="4">
    <source>
        <dbReference type="Proteomes" id="UP000275078"/>
    </source>
</evidence>
<feature type="region of interest" description="Disordered" evidence="1">
    <location>
        <begin position="56"/>
        <end position="123"/>
    </location>
</feature>
<keyword evidence="2" id="KW-1133">Transmembrane helix</keyword>
<evidence type="ECO:0000256" key="2">
    <source>
        <dbReference type="SAM" id="Phobius"/>
    </source>
</evidence>
<dbReference type="EMBL" id="ML119713">
    <property type="protein sequence ID" value="RPA78250.1"/>
    <property type="molecule type" value="Genomic_DNA"/>
</dbReference>
<name>A0A3N4I2C1_ASCIM</name>
<keyword evidence="4" id="KW-1185">Reference proteome</keyword>
<keyword evidence="2" id="KW-0472">Membrane</keyword>
<dbReference type="OrthoDB" id="5404384at2759"/>
<protein>
    <submittedName>
        <fullName evidence="3">Uncharacterized protein</fullName>
    </submittedName>
</protein>